<reference evidence="1" key="1">
    <citation type="submission" date="2019-08" db="EMBL/GenBank/DDBJ databases">
        <authorList>
            <person name="Kucharzyk K."/>
            <person name="Murdoch R.W."/>
            <person name="Higgins S."/>
            <person name="Loffler F."/>
        </authorList>
    </citation>
    <scope>NUCLEOTIDE SEQUENCE</scope>
</reference>
<gene>
    <name evidence="1" type="ORF">SDC9_153917</name>
</gene>
<dbReference type="EMBL" id="VSSQ01052590">
    <property type="protein sequence ID" value="MPN06661.1"/>
    <property type="molecule type" value="Genomic_DNA"/>
</dbReference>
<evidence type="ECO:0000313" key="1">
    <source>
        <dbReference type="EMBL" id="MPN06661.1"/>
    </source>
</evidence>
<comment type="caution">
    <text evidence="1">The sequence shown here is derived from an EMBL/GenBank/DDBJ whole genome shotgun (WGS) entry which is preliminary data.</text>
</comment>
<protein>
    <submittedName>
        <fullName evidence="1">Uncharacterized protein</fullName>
    </submittedName>
</protein>
<dbReference type="AlphaFoldDB" id="A0A645EXC2"/>
<organism evidence="1">
    <name type="scientific">bioreactor metagenome</name>
    <dbReference type="NCBI Taxonomy" id="1076179"/>
    <lineage>
        <taxon>unclassified sequences</taxon>
        <taxon>metagenomes</taxon>
        <taxon>ecological metagenomes</taxon>
    </lineage>
</organism>
<name>A0A645EXC2_9ZZZZ</name>
<proteinExistence type="predicted"/>
<accession>A0A645EXC2</accession>
<sequence>MQTAKFFDGAVDQCIDGGAVGHIQLHALAALGSQRVVDAGRAVVRRGGADHAIAALGEFGRDRGTDAARRAGHQRDLRGCCGGFAHASNSLVSASVAGS</sequence>